<reference evidence="1 2" key="1">
    <citation type="submission" date="2017-02" db="EMBL/GenBank/DDBJ databases">
        <authorList>
            <person name="Peterson S.W."/>
        </authorList>
    </citation>
    <scope>NUCLEOTIDE SEQUENCE [LARGE SCALE GENOMIC DNA]</scope>
    <source>
        <strain evidence="1 2">M1</strain>
    </source>
</reference>
<name>A0A1T5IMG3_9FIRM</name>
<proteinExistence type="predicted"/>
<organism evidence="1 2">
    <name type="scientific">Maledivibacter halophilus</name>
    <dbReference type="NCBI Taxonomy" id="36842"/>
    <lineage>
        <taxon>Bacteria</taxon>
        <taxon>Bacillati</taxon>
        <taxon>Bacillota</taxon>
        <taxon>Clostridia</taxon>
        <taxon>Peptostreptococcales</taxon>
        <taxon>Caminicellaceae</taxon>
        <taxon>Maledivibacter</taxon>
    </lineage>
</organism>
<dbReference type="OrthoDB" id="1957286at2"/>
<sequence>MFKSLKTFLLSSAACLLTLVAMSGVSTRCWYWTYEPDIPESLKRDL</sequence>
<dbReference type="Proteomes" id="UP000190285">
    <property type="component" value="Unassembled WGS sequence"/>
</dbReference>
<accession>A0A1T5IMG3</accession>
<dbReference type="EMBL" id="FUZT01000001">
    <property type="protein sequence ID" value="SKC40347.1"/>
    <property type="molecule type" value="Genomic_DNA"/>
</dbReference>
<evidence type="ECO:0000313" key="2">
    <source>
        <dbReference type="Proteomes" id="UP000190285"/>
    </source>
</evidence>
<protein>
    <submittedName>
        <fullName evidence="1">Cyclic lactone autoinducer peptide</fullName>
    </submittedName>
</protein>
<gene>
    <name evidence="1" type="ORF">SAMN02194393_00547</name>
</gene>
<dbReference type="STRING" id="36842.SAMN02194393_00547"/>
<evidence type="ECO:0000313" key="1">
    <source>
        <dbReference type="EMBL" id="SKC40347.1"/>
    </source>
</evidence>
<dbReference type="AlphaFoldDB" id="A0A1T5IMG3"/>
<dbReference type="NCBIfam" id="TIGR04223">
    <property type="entry name" value="quorum_AgrD"/>
    <property type="match status" value="1"/>
</dbReference>
<dbReference type="InterPro" id="IPR009229">
    <property type="entry name" value="AgrD"/>
</dbReference>
<dbReference type="RefSeq" id="WP_079489153.1">
    <property type="nucleotide sequence ID" value="NZ_FUZT01000001.1"/>
</dbReference>
<keyword evidence="2" id="KW-1185">Reference proteome</keyword>